<dbReference type="GeneID" id="34447354"/>
<dbReference type="InterPro" id="IPR008030">
    <property type="entry name" value="NmrA-like"/>
</dbReference>
<feature type="domain" description="NmrA-like" evidence="3">
    <location>
        <begin position="7"/>
        <end position="138"/>
    </location>
</feature>
<comment type="caution">
    <text evidence="4">The sequence shown here is derived from an EMBL/GenBank/DDBJ whole genome shotgun (WGS) entry which is preliminary data.</text>
</comment>
<proteinExistence type="predicted"/>
<dbReference type="CDD" id="cd05259">
    <property type="entry name" value="PCBER_SDR_a"/>
    <property type="match status" value="1"/>
</dbReference>
<evidence type="ECO:0000259" key="3">
    <source>
        <dbReference type="Pfam" id="PF05368"/>
    </source>
</evidence>
<dbReference type="GO" id="GO:0016491">
    <property type="term" value="F:oxidoreductase activity"/>
    <property type="evidence" value="ECO:0007669"/>
    <property type="project" value="UniProtKB-KW"/>
</dbReference>
<dbReference type="STRING" id="109264.A0A1F8A5X9"/>
<dbReference type="Gene3D" id="3.40.50.720">
    <property type="entry name" value="NAD(P)-binding Rossmann-like Domain"/>
    <property type="match status" value="1"/>
</dbReference>
<dbReference type="PANTHER" id="PTHR47706:SF9">
    <property type="entry name" value="NMRA-LIKE DOMAIN-CONTAINING PROTEIN-RELATED"/>
    <property type="match status" value="1"/>
</dbReference>
<organism evidence="4 5">
    <name type="scientific">Aspergillus bombycis</name>
    <dbReference type="NCBI Taxonomy" id="109264"/>
    <lineage>
        <taxon>Eukaryota</taxon>
        <taxon>Fungi</taxon>
        <taxon>Dikarya</taxon>
        <taxon>Ascomycota</taxon>
        <taxon>Pezizomycotina</taxon>
        <taxon>Eurotiomycetes</taxon>
        <taxon>Eurotiomycetidae</taxon>
        <taxon>Eurotiales</taxon>
        <taxon>Aspergillaceae</taxon>
        <taxon>Aspergillus</taxon>
    </lineage>
</organism>
<protein>
    <submittedName>
        <fullName evidence="4">Isoflavone reductase family protein</fullName>
    </submittedName>
</protein>
<dbReference type="SUPFAM" id="SSF51735">
    <property type="entry name" value="NAD(P)-binding Rossmann-fold domains"/>
    <property type="match status" value="1"/>
</dbReference>
<dbReference type="AlphaFoldDB" id="A0A1F8A5X9"/>
<accession>A0A1F8A5X9</accession>
<evidence type="ECO:0000313" key="4">
    <source>
        <dbReference type="EMBL" id="OGM47136.1"/>
    </source>
</evidence>
<dbReference type="PANTHER" id="PTHR47706">
    <property type="entry name" value="NMRA-LIKE FAMILY PROTEIN"/>
    <property type="match status" value="1"/>
</dbReference>
<gene>
    <name evidence="4" type="ORF">ABOM_003964</name>
</gene>
<dbReference type="InterPro" id="IPR045312">
    <property type="entry name" value="PCBER-like"/>
</dbReference>
<evidence type="ECO:0000313" key="5">
    <source>
        <dbReference type="Proteomes" id="UP000179179"/>
    </source>
</evidence>
<reference evidence="4 5" key="1">
    <citation type="journal article" date="2016" name="Genome Biol. Evol.">
        <title>Draft genome sequence of an aflatoxigenic Aspergillus species, A. bombycis.</title>
        <authorList>
            <person name="Moore G.G."/>
            <person name="Mack B.M."/>
            <person name="Beltz S.B."/>
            <person name="Gilbert M.K."/>
        </authorList>
    </citation>
    <scope>NUCLEOTIDE SEQUENCE [LARGE SCALE GENOMIC DNA]</scope>
    <source>
        <strain evidence="5">NRRL 26010</strain>
    </source>
</reference>
<dbReference type="Gene3D" id="3.90.25.10">
    <property type="entry name" value="UDP-galactose 4-epimerase, domain 1"/>
    <property type="match status" value="1"/>
</dbReference>
<name>A0A1F8A5X9_9EURO</name>
<dbReference type="Proteomes" id="UP000179179">
    <property type="component" value="Unassembled WGS sequence"/>
</dbReference>
<dbReference type="EMBL" id="LYCR01000025">
    <property type="protein sequence ID" value="OGM47136.1"/>
    <property type="molecule type" value="Genomic_DNA"/>
</dbReference>
<dbReference type="InterPro" id="IPR051609">
    <property type="entry name" value="NmrA/Isoflavone_reductase-like"/>
</dbReference>
<dbReference type="RefSeq" id="XP_022390853.1">
    <property type="nucleotide sequence ID" value="XM_022531094.1"/>
</dbReference>
<dbReference type="Pfam" id="PF05368">
    <property type="entry name" value="NmrA"/>
    <property type="match status" value="1"/>
</dbReference>
<evidence type="ECO:0000256" key="1">
    <source>
        <dbReference type="ARBA" id="ARBA00022857"/>
    </source>
</evidence>
<evidence type="ECO:0000256" key="2">
    <source>
        <dbReference type="ARBA" id="ARBA00023002"/>
    </source>
</evidence>
<dbReference type="InterPro" id="IPR036291">
    <property type="entry name" value="NAD(P)-bd_dom_sf"/>
</dbReference>
<dbReference type="OrthoDB" id="9974981at2759"/>
<keyword evidence="5" id="KW-1185">Reference proteome</keyword>
<keyword evidence="2" id="KW-0560">Oxidoreductase</keyword>
<sequence length="308" mass="34428">MTGLITKVIVVGGGGNLGRYIVSAFDTDPRFTVSILSRYSSCASFPPQITVHRTSENYNEPELVDILRDQDAVVCTIATSKISQQKLIIDAATKARVKRFVPSEFGHDTRNEQAGEMAPFLFKTKKKIVEYLRTKEKEGLSWTAFVTGPLFEMQPTVENRAVQNFLGYSILKRQAMILNGGANHWSTTTLNTVALAVQNAMLAPERTANRYLFIESFRVSQNDILALLEYMSGTPWDTIHCDAEEEKRLALESLSKGELRGMPALMRYVTCIKGFGGHYMEYEESANDLLSMPNESLHEVVRAILQSG</sequence>
<keyword evidence="1" id="KW-0521">NADP</keyword>